<protein>
    <submittedName>
        <fullName evidence="2">Uncharacterized protein</fullName>
    </submittedName>
</protein>
<dbReference type="EMBL" id="FXAN01000040">
    <property type="protein sequence ID" value="SMF99330.1"/>
    <property type="molecule type" value="Genomic_DNA"/>
</dbReference>
<evidence type="ECO:0000256" key="1">
    <source>
        <dbReference type="SAM" id="MobiDB-lite"/>
    </source>
</evidence>
<name>A0A238H2G2_9BURK</name>
<dbReference type="Proteomes" id="UP000198460">
    <property type="component" value="Unassembled WGS sequence"/>
</dbReference>
<dbReference type="AlphaFoldDB" id="A0A238H2G2"/>
<feature type="region of interest" description="Disordered" evidence="1">
    <location>
        <begin position="1"/>
        <end position="39"/>
    </location>
</feature>
<proteinExistence type="predicted"/>
<gene>
    <name evidence="2" type="ORF">BSIN_0060</name>
</gene>
<organism evidence="2 3">
    <name type="scientific">Burkholderia singularis</name>
    <dbReference type="NCBI Taxonomy" id="1503053"/>
    <lineage>
        <taxon>Bacteria</taxon>
        <taxon>Pseudomonadati</taxon>
        <taxon>Pseudomonadota</taxon>
        <taxon>Betaproteobacteria</taxon>
        <taxon>Burkholderiales</taxon>
        <taxon>Burkholderiaceae</taxon>
        <taxon>Burkholderia</taxon>
        <taxon>pseudomallei group</taxon>
    </lineage>
</organism>
<evidence type="ECO:0000313" key="3">
    <source>
        <dbReference type="Proteomes" id="UP000198460"/>
    </source>
</evidence>
<sequence>MPESDVDAPRPIPHKRKRPALKQSRPLFRMRRCGATAGR</sequence>
<accession>A0A238H2G2</accession>
<reference evidence="2 3" key="1">
    <citation type="submission" date="2017-04" db="EMBL/GenBank/DDBJ databases">
        <authorList>
            <person name="Afonso C.L."/>
            <person name="Miller P.J."/>
            <person name="Scott M.A."/>
            <person name="Spackman E."/>
            <person name="Goraichik I."/>
            <person name="Dimitrov K.M."/>
            <person name="Suarez D.L."/>
            <person name="Swayne D.E."/>
        </authorList>
    </citation>
    <scope>NUCLEOTIDE SEQUENCE [LARGE SCALE GENOMIC DNA]</scope>
    <source>
        <strain evidence="2">LMG 28154</strain>
    </source>
</reference>
<evidence type="ECO:0000313" key="2">
    <source>
        <dbReference type="EMBL" id="SMF99330.1"/>
    </source>
</evidence>